<dbReference type="KEGG" id="bman:114251738"/>
<evidence type="ECO:0000256" key="1">
    <source>
        <dbReference type="SAM" id="MobiDB-lite"/>
    </source>
</evidence>
<dbReference type="OrthoDB" id="5984028at2759"/>
<proteinExistence type="predicted"/>
<feature type="compositionally biased region" description="Low complexity" evidence="1">
    <location>
        <begin position="100"/>
        <end position="135"/>
    </location>
</feature>
<dbReference type="AlphaFoldDB" id="A0A6J2KLT8"/>
<dbReference type="Gene3D" id="3.30.70.1820">
    <property type="entry name" value="L1 transposable element, RRM domain"/>
    <property type="match status" value="1"/>
</dbReference>
<feature type="domain" description="FP protein C-terminal" evidence="2">
    <location>
        <begin position="357"/>
        <end position="406"/>
    </location>
</feature>
<dbReference type="PANTHER" id="PTHR11505">
    <property type="entry name" value="L1 TRANSPOSABLE ELEMENT-RELATED"/>
    <property type="match status" value="1"/>
</dbReference>
<feature type="region of interest" description="Disordered" evidence="1">
    <location>
        <begin position="68"/>
        <end position="154"/>
    </location>
</feature>
<protein>
    <submittedName>
        <fullName evidence="4">Uncharacterized protein LOC114251738</fullName>
    </submittedName>
</protein>
<dbReference type="InterPro" id="IPR057251">
    <property type="entry name" value="FP_C"/>
</dbReference>
<dbReference type="InterPro" id="IPR004244">
    <property type="entry name" value="Transposase_22"/>
</dbReference>
<keyword evidence="3" id="KW-1185">Reference proteome</keyword>
<dbReference type="GeneID" id="114251738"/>
<dbReference type="RefSeq" id="XP_028041922.1">
    <property type="nucleotide sequence ID" value="XM_028186121.1"/>
</dbReference>
<dbReference type="Pfam" id="PF25298">
    <property type="entry name" value="Baculo_FP_2nd"/>
    <property type="match status" value="1"/>
</dbReference>
<reference evidence="4" key="1">
    <citation type="submission" date="2025-08" db="UniProtKB">
        <authorList>
            <consortium name="RefSeq"/>
        </authorList>
    </citation>
    <scope>IDENTIFICATION</scope>
    <source>
        <tissue evidence="4">Silk gland</tissue>
    </source>
</reference>
<evidence type="ECO:0000313" key="4">
    <source>
        <dbReference type="RefSeq" id="XP_028041922.1"/>
    </source>
</evidence>
<name>A0A6J2KLT8_BOMMA</name>
<evidence type="ECO:0000313" key="3">
    <source>
        <dbReference type="Proteomes" id="UP000504629"/>
    </source>
</evidence>
<gene>
    <name evidence="4" type="primary">LOC114251738</name>
</gene>
<sequence>MASIDECSGCRNVLGDDPCLGCCRCKAKYDLVCANVASFDYELMDAKHKASWKCPECCSKEPKTGNINTPVRSTPYSDTKSQEEDVQGQSNVTVRKRPTKSSPKPSQRPLQKQQQKLPPKPSQKAATQSSQKSPPKLQPQPSLEPQPRSSQLLEPNYVTENRLRGILQQEISTALNTTIKKIVVTEFKNVLDKIDGFRDSLEFMSTKYEEMKSKFESETSTITELKCDNERLKTTIRDLTARLNVVELHMRESNIEINGIPESRSENLVTTVIQLSKVIENPLTNEDIQRAIRVAKISNDNPRPRPVIVKLRSPRSRDSILAAVSKFNHKDPEKKLCTQHLGIGGTVSPVYVSEHLTPALKSLHAATRIKAREMSYKFVWVRNGRIFARKTVEHQAIAIKNVDSLKLLV</sequence>
<feature type="compositionally biased region" description="Polar residues" evidence="1">
    <location>
        <begin position="68"/>
        <end position="79"/>
    </location>
</feature>
<organism evidence="3 4">
    <name type="scientific">Bombyx mandarina</name>
    <name type="common">Wild silk moth</name>
    <name type="synonym">Wild silkworm</name>
    <dbReference type="NCBI Taxonomy" id="7092"/>
    <lineage>
        <taxon>Eukaryota</taxon>
        <taxon>Metazoa</taxon>
        <taxon>Ecdysozoa</taxon>
        <taxon>Arthropoda</taxon>
        <taxon>Hexapoda</taxon>
        <taxon>Insecta</taxon>
        <taxon>Pterygota</taxon>
        <taxon>Neoptera</taxon>
        <taxon>Endopterygota</taxon>
        <taxon>Lepidoptera</taxon>
        <taxon>Glossata</taxon>
        <taxon>Ditrysia</taxon>
        <taxon>Bombycoidea</taxon>
        <taxon>Bombycidae</taxon>
        <taxon>Bombycinae</taxon>
        <taxon>Bombyx</taxon>
    </lineage>
</organism>
<accession>A0A6J2KLT8</accession>
<evidence type="ECO:0000259" key="2">
    <source>
        <dbReference type="Pfam" id="PF25298"/>
    </source>
</evidence>
<dbReference type="Proteomes" id="UP000504629">
    <property type="component" value="Unplaced"/>
</dbReference>